<feature type="region of interest" description="Disordered" evidence="1">
    <location>
        <begin position="349"/>
        <end position="443"/>
    </location>
</feature>
<evidence type="ECO:0000313" key="4">
    <source>
        <dbReference type="EMBL" id="KAJ5486125.1"/>
    </source>
</evidence>
<feature type="compositionally biased region" description="Basic residues" evidence="1">
    <location>
        <begin position="563"/>
        <end position="580"/>
    </location>
</feature>
<evidence type="ECO:0000259" key="3">
    <source>
        <dbReference type="Pfam" id="PF26176"/>
    </source>
</evidence>
<feature type="compositionally biased region" description="Pro residues" evidence="1">
    <location>
        <begin position="586"/>
        <end position="606"/>
    </location>
</feature>
<feature type="domain" description="Rrn9" evidence="2">
    <location>
        <begin position="164"/>
        <end position="222"/>
    </location>
</feature>
<sequence>MSSLYGSQSWPELLPPQSAQPRPSLFGGPSSDVLQPSSQPEPPRSSLFGGPIEQDVPLEPLSEDPMDEEPDQNENEFDTLMREQPLAFPDDSDDESYQENNRGRSRTRSKRTQKPQHEPIYYVVDRGLDLPPGVERPNLFDGHATSWRNYNADDIGAYNAMITHRTRDLAAHLYNAHVIRRRAWDTARKSHGVVDKAPLRVHKWWAAWPVHAATVPRPNEVIQRTMDAPDNFQMQPDPRPSAELEECITAFILKTSKETFQAREWTFEEIEDNSRNKLDDGDELMDDELEKKEEDEEEEAPVDTRILRPTVLLDDDRSLRQLRPLARNVISQVDRLLYGLHCAMKGRKFEEDSSDEQWSDSDEEGYPIRESRQRGSRSRSRGRRSARQESRERELSRHSNSARISTALDTENESLPEVSQTRAQSRDSSASRDNSRHTKGRLKLRDWSEVMGLASMMGLPAPAVMRASKRCADLFGEDMEFRIMPEGRVRKKRKADAQEEYVYTESESDNDSAPPSPQPGPVPIPQPSRRPEPIPELESKPKANIPKPKAKTPKPKEKIAKAKEKRPRSKARAPSQRRSKYITPAIVPPSASPTPEPETPAEPAEPPAQDAEEAVDPEARTAKPRVGKGAHRKADILCPVRSCTRHTNGFSRKWNLNQHLKKAHGIHVAPGNEASIERDDPVIMIE</sequence>
<reference evidence="4" key="1">
    <citation type="submission" date="2022-12" db="EMBL/GenBank/DDBJ databases">
        <authorList>
            <person name="Petersen C."/>
        </authorList>
    </citation>
    <scope>NUCLEOTIDE SEQUENCE</scope>
    <source>
        <strain evidence="4">IBT 17660</strain>
    </source>
</reference>
<gene>
    <name evidence="4" type="ORF">N7530_000425</name>
</gene>
<keyword evidence="5" id="KW-1185">Reference proteome</keyword>
<dbReference type="Pfam" id="PF26176">
    <property type="entry name" value="zf_C2H2_17_2"/>
    <property type="match status" value="1"/>
</dbReference>
<dbReference type="OrthoDB" id="5412288at2759"/>
<organism evidence="4 5">
    <name type="scientific">Penicillium desertorum</name>
    <dbReference type="NCBI Taxonomy" id="1303715"/>
    <lineage>
        <taxon>Eukaryota</taxon>
        <taxon>Fungi</taxon>
        <taxon>Dikarya</taxon>
        <taxon>Ascomycota</taxon>
        <taxon>Pezizomycotina</taxon>
        <taxon>Eurotiomycetes</taxon>
        <taxon>Eurotiomycetidae</taxon>
        <taxon>Eurotiales</taxon>
        <taxon>Aspergillaceae</taxon>
        <taxon>Penicillium</taxon>
    </lineage>
</organism>
<proteinExistence type="predicted"/>
<evidence type="ECO:0000259" key="2">
    <source>
        <dbReference type="Pfam" id="PF10680"/>
    </source>
</evidence>
<feature type="compositionally biased region" description="Basic and acidic residues" evidence="1">
    <location>
        <begin position="386"/>
        <end position="397"/>
    </location>
</feature>
<dbReference type="AlphaFoldDB" id="A0A9W9X842"/>
<evidence type="ECO:0000313" key="5">
    <source>
        <dbReference type="Proteomes" id="UP001147760"/>
    </source>
</evidence>
<feature type="compositionally biased region" description="Basic residues" evidence="1">
    <location>
        <begin position="103"/>
        <end position="114"/>
    </location>
</feature>
<feature type="compositionally biased region" description="Pro residues" evidence="1">
    <location>
        <begin position="514"/>
        <end position="528"/>
    </location>
</feature>
<name>A0A9W9X842_9EURO</name>
<dbReference type="Pfam" id="PF10680">
    <property type="entry name" value="RRN9"/>
    <property type="match status" value="1"/>
</dbReference>
<feature type="compositionally biased region" description="Acidic residues" evidence="1">
    <location>
        <begin position="352"/>
        <end position="365"/>
    </location>
</feature>
<feature type="compositionally biased region" description="Polar residues" evidence="1">
    <location>
        <begin position="1"/>
        <end position="10"/>
    </location>
</feature>
<feature type="compositionally biased region" description="Basic residues" evidence="1">
    <location>
        <begin position="622"/>
        <end position="631"/>
    </location>
</feature>
<feature type="domain" description="C2H2-domain containing protein second zinc finger" evidence="3">
    <location>
        <begin position="637"/>
        <end position="664"/>
    </location>
</feature>
<evidence type="ECO:0000256" key="1">
    <source>
        <dbReference type="SAM" id="MobiDB-lite"/>
    </source>
</evidence>
<comment type="caution">
    <text evidence="4">The sequence shown here is derived from an EMBL/GenBank/DDBJ whole genome shotgun (WGS) entry which is preliminary data.</text>
</comment>
<feature type="compositionally biased region" description="Low complexity" evidence="1">
    <location>
        <begin position="419"/>
        <end position="428"/>
    </location>
</feature>
<feature type="compositionally biased region" description="Basic residues" evidence="1">
    <location>
        <begin position="374"/>
        <end position="385"/>
    </location>
</feature>
<reference evidence="4" key="2">
    <citation type="journal article" date="2023" name="IMA Fungus">
        <title>Comparative genomic study of the Penicillium genus elucidates a diverse pangenome and 15 lateral gene transfer events.</title>
        <authorList>
            <person name="Petersen C."/>
            <person name="Sorensen T."/>
            <person name="Nielsen M.R."/>
            <person name="Sondergaard T.E."/>
            <person name="Sorensen J.L."/>
            <person name="Fitzpatrick D.A."/>
            <person name="Frisvad J.C."/>
            <person name="Nielsen K.L."/>
        </authorList>
    </citation>
    <scope>NUCLEOTIDE SEQUENCE</scope>
    <source>
        <strain evidence="4">IBT 17660</strain>
    </source>
</reference>
<feature type="region of interest" description="Disordered" evidence="1">
    <location>
        <begin position="1"/>
        <end position="120"/>
    </location>
</feature>
<dbReference type="Proteomes" id="UP001147760">
    <property type="component" value="Unassembled WGS sequence"/>
</dbReference>
<feature type="compositionally biased region" description="Basic and acidic residues" evidence="1">
    <location>
        <begin position="529"/>
        <end position="541"/>
    </location>
</feature>
<evidence type="ECO:0008006" key="6">
    <source>
        <dbReference type="Google" id="ProtNLM"/>
    </source>
</evidence>
<feature type="compositionally biased region" description="Polar residues" evidence="1">
    <location>
        <begin position="398"/>
        <end position="409"/>
    </location>
</feature>
<feature type="region of interest" description="Disordered" evidence="1">
    <location>
        <begin position="486"/>
        <end position="633"/>
    </location>
</feature>
<feature type="compositionally biased region" description="Acidic residues" evidence="1">
    <location>
        <begin position="61"/>
        <end position="77"/>
    </location>
</feature>
<dbReference type="EMBL" id="JAPWDO010000001">
    <property type="protein sequence ID" value="KAJ5486125.1"/>
    <property type="molecule type" value="Genomic_DNA"/>
</dbReference>
<accession>A0A9W9X842</accession>
<dbReference type="InterPro" id="IPR019622">
    <property type="entry name" value="Rrn9_dom"/>
</dbReference>
<protein>
    <recommendedName>
        <fullName evidence="6">Rrn9 domain-containing protein</fullName>
    </recommendedName>
</protein>
<dbReference type="InterPro" id="IPR059095">
    <property type="entry name" value="Znf_C2H2_17_2nd"/>
</dbReference>